<evidence type="ECO:0000256" key="1">
    <source>
        <dbReference type="SAM" id="MobiDB-lite"/>
    </source>
</evidence>
<dbReference type="AlphaFoldDB" id="A0A1C3MZI0"/>
<evidence type="ECO:0000313" key="2">
    <source>
        <dbReference type="EMBL" id="SBV25705.1"/>
    </source>
</evidence>
<evidence type="ECO:0000313" key="3">
    <source>
        <dbReference type="Proteomes" id="UP000199393"/>
    </source>
</evidence>
<protein>
    <submittedName>
        <fullName evidence="2">Uncharacterized protein</fullName>
    </submittedName>
</protein>
<reference evidence="3" key="1">
    <citation type="submission" date="2016-06" db="EMBL/GenBank/DDBJ databases">
        <authorList>
            <person name="Varghese N."/>
        </authorList>
    </citation>
    <scope>NUCLEOTIDE SEQUENCE [LARGE SCALE GENOMIC DNA]</scope>
    <source>
        <strain evidence="3">DSM 45344</strain>
    </source>
</reference>
<dbReference type="Proteomes" id="UP000199393">
    <property type="component" value="Chromosome I"/>
</dbReference>
<dbReference type="EMBL" id="LT598496">
    <property type="protein sequence ID" value="SBV25705.1"/>
    <property type="molecule type" value="Genomic_DNA"/>
</dbReference>
<sequence>MRGVRPGIGGLAQVEAARAVGAGEAGTQPAATAHRPGNDLRLSPVG</sequence>
<proteinExistence type="predicted"/>
<name>A0A1C3MZI0_9ACTN</name>
<accession>A0A1C3MZI0</accession>
<organism evidence="2 3">
    <name type="scientific">Micromonospora krabiensis</name>
    <dbReference type="NCBI Taxonomy" id="307121"/>
    <lineage>
        <taxon>Bacteria</taxon>
        <taxon>Bacillati</taxon>
        <taxon>Actinomycetota</taxon>
        <taxon>Actinomycetes</taxon>
        <taxon>Micromonosporales</taxon>
        <taxon>Micromonosporaceae</taxon>
        <taxon>Micromonospora</taxon>
    </lineage>
</organism>
<feature type="region of interest" description="Disordered" evidence="1">
    <location>
        <begin position="22"/>
        <end position="46"/>
    </location>
</feature>
<keyword evidence="3" id="KW-1185">Reference proteome</keyword>
<gene>
    <name evidence="2" type="ORF">GA0070620_1182</name>
</gene>